<evidence type="ECO:0000313" key="1">
    <source>
        <dbReference type="EMBL" id="GAA2353069.1"/>
    </source>
</evidence>
<sequence length="161" mass="17383">MPYVRRVTTTWRHLPPAARAIAVAATDAVAAATARDAEAFPPAAERLAALDPEQTGRVLGAVVRTLLEERHPDGLDGDDVRAALEHAVREAAAWQEVDPQVMVTLLVGALGIQTDEESPLTPVALARNAPLLIADLLQQRPFARYLELAFTEIARAETHDV</sequence>
<evidence type="ECO:0000313" key="2">
    <source>
        <dbReference type="Proteomes" id="UP001501444"/>
    </source>
</evidence>
<accession>A0ABN3GJ63</accession>
<reference evidence="1 2" key="1">
    <citation type="journal article" date="2019" name="Int. J. Syst. Evol. Microbiol.">
        <title>The Global Catalogue of Microorganisms (GCM) 10K type strain sequencing project: providing services to taxonomists for standard genome sequencing and annotation.</title>
        <authorList>
            <consortium name="The Broad Institute Genomics Platform"/>
            <consortium name="The Broad Institute Genome Sequencing Center for Infectious Disease"/>
            <person name="Wu L."/>
            <person name="Ma J."/>
        </authorList>
    </citation>
    <scope>NUCLEOTIDE SEQUENCE [LARGE SCALE GENOMIC DNA]</scope>
    <source>
        <strain evidence="1 2">JCM 3272</strain>
    </source>
</reference>
<comment type="caution">
    <text evidence="1">The sequence shown here is derived from an EMBL/GenBank/DDBJ whole genome shotgun (WGS) entry which is preliminary data.</text>
</comment>
<evidence type="ECO:0008006" key="3">
    <source>
        <dbReference type="Google" id="ProtNLM"/>
    </source>
</evidence>
<dbReference type="Proteomes" id="UP001501444">
    <property type="component" value="Unassembled WGS sequence"/>
</dbReference>
<dbReference type="EMBL" id="BAAARV010000033">
    <property type="protein sequence ID" value="GAA2353069.1"/>
    <property type="molecule type" value="Genomic_DNA"/>
</dbReference>
<organism evidence="1 2">
    <name type="scientific">Dactylosporangium salmoneum</name>
    <dbReference type="NCBI Taxonomy" id="53361"/>
    <lineage>
        <taxon>Bacteria</taxon>
        <taxon>Bacillati</taxon>
        <taxon>Actinomycetota</taxon>
        <taxon>Actinomycetes</taxon>
        <taxon>Micromonosporales</taxon>
        <taxon>Micromonosporaceae</taxon>
        <taxon>Dactylosporangium</taxon>
    </lineage>
</organism>
<name>A0ABN3GJ63_9ACTN</name>
<gene>
    <name evidence="1" type="ORF">GCM10010170_044200</name>
</gene>
<protein>
    <recommendedName>
        <fullName evidence="3">TetR family transcriptional regulator</fullName>
    </recommendedName>
</protein>
<proteinExistence type="predicted"/>
<keyword evidence="2" id="KW-1185">Reference proteome</keyword>